<accession>X1JCG4</accession>
<sequence length="110" mass="13379">MKWSTCYSYTRDNVKIYVPTSKGVYRLLIKNRIFYIGQAKNLQKRLLEHLGTRERNRCLKKYLQNYSCFFRFSELNCDEDLLQTERDQILKYNPPCNMDIKTIVGRWRKP</sequence>
<feature type="domain" description="GIY-YIG" evidence="1">
    <location>
        <begin position="20"/>
        <end position="98"/>
    </location>
</feature>
<dbReference type="SMART" id="SM00465">
    <property type="entry name" value="GIYc"/>
    <property type="match status" value="1"/>
</dbReference>
<dbReference type="InterPro" id="IPR035901">
    <property type="entry name" value="GIY-YIG_endonuc_sf"/>
</dbReference>
<dbReference type="SUPFAM" id="SSF82771">
    <property type="entry name" value="GIY-YIG endonuclease"/>
    <property type="match status" value="1"/>
</dbReference>
<protein>
    <recommendedName>
        <fullName evidence="1">GIY-YIG domain-containing protein</fullName>
    </recommendedName>
</protein>
<proteinExistence type="predicted"/>
<dbReference type="InterPro" id="IPR000305">
    <property type="entry name" value="GIY-YIG_endonuc"/>
</dbReference>
<evidence type="ECO:0000313" key="2">
    <source>
        <dbReference type="EMBL" id="GAH76029.1"/>
    </source>
</evidence>
<dbReference type="Gene3D" id="3.40.1440.10">
    <property type="entry name" value="GIY-YIG endonuclease"/>
    <property type="match status" value="1"/>
</dbReference>
<dbReference type="Pfam" id="PF01541">
    <property type="entry name" value="GIY-YIG"/>
    <property type="match status" value="1"/>
</dbReference>
<evidence type="ECO:0000259" key="1">
    <source>
        <dbReference type="PROSITE" id="PS50164"/>
    </source>
</evidence>
<dbReference type="PROSITE" id="PS50164">
    <property type="entry name" value="GIY_YIG"/>
    <property type="match status" value="1"/>
</dbReference>
<dbReference type="EMBL" id="BARU01026396">
    <property type="protein sequence ID" value="GAH76029.1"/>
    <property type="molecule type" value="Genomic_DNA"/>
</dbReference>
<organism evidence="2">
    <name type="scientific">marine sediment metagenome</name>
    <dbReference type="NCBI Taxonomy" id="412755"/>
    <lineage>
        <taxon>unclassified sequences</taxon>
        <taxon>metagenomes</taxon>
        <taxon>ecological metagenomes</taxon>
    </lineage>
</organism>
<name>X1JCG4_9ZZZZ</name>
<dbReference type="AlphaFoldDB" id="X1JCG4"/>
<comment type="caution">
    <text evidence="2">The sequence shown here is derived from an EMBL/GenBank/DDBJ whole genome shotgun (WGS) entry which is preliminary data.</text>
</comment>
<reference evidence="2" key="1">
    <citation type="journal article" date="2014" name="Front. Microbiol.">
        <title>High frequency of phylogenetically diverse reductive dehalogenase-homologous genes in deep subseafloor sedimentary metagenomes.</title>
        <authorList>
            <person name="Kawai M."/>
            <person name="Futagami T."/>
            <person name="Toyoda A."/>
            <person name="Takaki Y."/>
            <person name="Nishi S."/>
            <person name="Hori S."/>
            <person name="Arai W."/>
            <person name="Tsubouchi T."/>
            <person name="Morono Y."/>
            <person name="Uchiyama I."/>
            <person name="Ito T."/>
            <person name="Fujiyama A."/>
            <person name="Inagaki F."/>
            <person name="Takami H."/>
        </authorList>
    </citation>
    <scope>NUCLEOTIDE SEQUENCE</scope>
    <source>
        <strain evidence="2">Expedition CK06-06</strain>
    </source>
</reference>
<gene>
    <name evidence="2" type="ORF">S03H2_42406</name>
</gene>